<dbReference type="EnsemblPlants" id="Bra023986.1">
    <property type="protein sequence ID" value="Bra023986.1-P"/>
    <property type="gene ID" value="Bra023986"/>
</dbReference>
<protein>
    <submittedName>
        <fullName evidence="1">Uncharacterized protein</fullName>
    </submittedName>
</protein>
<reference evidence="1 2" key="2">
    <citation type="journal article" date="2018" name="Hortic Res">
        <title>Improved Brassica rapa reference genome by single-molecule sequencing and chromosome conformation capture technologies.</title>
        <authorList>
            <person name="Zhang L."/>
            <person name="Cai X."/>
            <person name="Wu J."/>
            <person name="Liu M."/>
            <person name="Grob S."/>
            <person name="Cheng F."/>
            <person name="Liang J."/>
            <person name="Cai C."/>
            <person name="Liu Z."/>
            <person name="Liu B."/>
            <person name="Wang F."/>
            <person name="Li S."/>
            <person name="Liu F."/>
            <person name="Li X."/>
            <person name="Cheng L."/>
            <person name="Yang W."/>
            <person name="Li M.H."/>
            <person name="Grossniklaus U."/>
            <person name="Zheng H."/>
            <person name="Wang X."/>
        </authorList>
    </citation>
    <scope>NUCLEOTIDE SEQUENCE [LARGE SCALE GENOMIC DNA]</scope>
    <source>
        <strain evidence="1 2">cv. Chiifu-401-42</strain>
    </source>
</reference>
<reference evidence="1" key="3">
    <citation type="submission" date="2023-03" db="UniProtKB">
        <authorList>
            <consortium name="EnsemblPlants"/>
        </authorList>
    </citation>
    <scope>IDENTIFICATION</scope>
    <source>
        <strain evidence="1">cv. Chiifu-401-42</strain>
    </source>
</reference>
<sequence>MMGFGSGCSFLGLESPSKVGDIRLGRNLGRWYLLDGRFGKFGETLVEPRISGLQQLGAKRSEIRRDPRYVATVVTSSVMEDGFYIWSLMGSCFTEHSRNKSFRAKGKRGEKDLRQSMERYEEEDEDEEVLDLLSRQEMEKRRVMEEEWEMWINKWKQLHEEEKLQTQNLLVREKKRKKSIIMRPLRS</sequence>
<evidence type="ECO:0000313" key="1">
    <source>
        <dbReference type="EnsemblPlants" id="Bra023986.1-P"/>
    </source>
</evidence>
<dbReference type="STRING" id="51351.M4E5D2"/>
<accession>M4E5D2</accession>
<evidence type="ECO:0000313" key="2">
    <source>
        <dbReference type="Proteomes" id="UP000011750"/>
    </source>
</evidence>
<name>M4E5D2_BRACM</name>
<dbReference type="Proteomes" id="UP000011750">
    <property type="component" value="Chromosome A03"/>
</dbReference>
<organism evidence="1 2">
    <name type="scientific">Brassica campestris</name>
    <name type="common">Field mustard</name>
    <dbReference type="NCBI Taxonomy" id="3711"/>
    <lineage>
        <taxon>Eukaryota</taxon>
        <taxon>Viridiplantae</taxon>
        <taxon>Streptophyta</taxon>
        <taxon>Embryophyta</taxon>
        <taxon>Tracheophyta</taxon>
        <taxon>Spermatophyta</taxon>
        <taxon>Magnoliopsida</taxon>
        <taxon>eudicotyledons</taxon>
        <taxon>Gunneridae</taxon>
        <taxon>Pentapetalae</taxon>
        <taxon>rosids</taxon>
        <taxon>malvids</taxon>
        <taxon>Brassicales</taxon>
        <taxon>Brassicaceae</taxon>
        <taxon>Brassiceae</taxon>
        <taxon>Brassica</taxon>
    </lineage>
</organism>
<dbReference type="InParanoid" id="M4E5D2"/>
<keyword evidence="2" id="KW-1185">Reference proteome</keyword>
<dbReference type="Gramene" id="Bra023986.1">
    <property type="protein sequence ID" value="Bra023986.1-P"/>
    <property type="gene ID" value="Bra023986"/>
</dbReference>
<dbReference type="AlphaFoldDB" id="M4E5D2"/>
<dbReference type="HOGENOM" id="CLU_1449618_0_0_1"/>
<dbReference type="eggNOG" id="KOG2314">
    <property type="taxonomic scope" value="Eukaryota"/>
</dbReference>
<reference evidence="1 2" key="1">
    <citation type="journal article" date="2011" name="Nat. Genet.">
        <title>The genome of the mesopolyploid crop species Brassica rapa.</title>
        <authorList>
            <consortium name="Brassica rapa Genome Sequencing Project Consortium"/>
            <person name="Wang X."/>
            <person name="Wang H."/>
            <person name="Wang J."/>
            <person name="Sun R."/>
            <person name="Wu J."/>
            <person name="Liu S."/>
            <person name="Bai Y."/>
            <person name="Mun J.H."/>
            <person name="Bancroft I."/>
            <person name="Cheng F."/>
            <person name="Huang S."/>
            <person name="Li X."/>
            <person name="Hua W."/>
            <person name="Wang J."/>
            <person name="Wang X."/>
            <person name="Freeling M."/>
            <person name="Pires J.C."/>
            <person name="Paterson A.H."/>
            <person name="Chalhoub B."/>
            <person name="Wang B."/>
            <person name="Hayward A."/>
            <person name="Sharpe A.G."/>
            <person name="Park B.S."/>
            <person name="Weisshaar B."/>
            <person name="Liu B."/>
            <person name="Li B."/>
            <person name="Liu B."/>
            <person name="Tong C."/>
            <person name="Song C."/>
            <person name="Duran C."/>
            <person name="Peng C."/>
            <person name="Geng C."/>
            <person name="Koh C."/>
            <person name="Lin C."/>
            <person name="Edwards D."/>
            <person name="Mu D."/>
            <person name="Shen D."/>
            <person name="Soumpourou E."/>
            <person name="Li F."/>
            <person name="Fraser F."/>
            <person name="Conant G."/>
            <person name="Lassalle G."/>
            <person name="King G.J."/>
            <person name="Bonnema G."/>
            <person name="Tang H."/>
            <person name="Wang H."/>
            <person name="Belcram H."/>
            <person name="Zhou H."/>
            <person name="Hirakawa H."/>
            <person name="Abe H."/>
            <person name="Guo H."/>
            <person name="Wang H."/>
            <person name="Jin H."/>
            <person name="Parkin I.A."/>
            <person name="Batley J."/>
            <person name="Kim J.S."/>
            <person name="Just J."/>
            <person name="Li J."/>
            <person name="Xu J."/>
            <person name="Deng J."/>
            <person name="Kim J.A."/>
            <person name="Li J."/>
            <person name="Yu J."/>
            <person name="Meng J."/>
            <person name="Wang J."/>
            <person name="Min J."/>
            <person name="Poulain J."/>
            <person name="Wang J."/>
            <person name="Hatakeyama K."/>
            <person name="Wu K."/>
            <person name="Wang L."/>
            <person name="Fang L."/>
            <person name="Trick M."/>
            <person name="Links M.G."/>
            <person name="Zhao M."/>
            <person name="Jin M."/>
            <person name="Ramchiary N."/>
            <person name="Drou N."/>
            <person name="Berkman P.J."/>
            <person name="Cai Q."/>
            <person name="Huang Q."/>
            <person name="Li R."/>
            <person name="Tabata S."/>
            <person name="Cheng S."/>
            <person name="Zhang S."/>
            <person name="Zhang S."/>
            <person name="Huang S."/>
            <person name="Sato S."/>
            <person name="Sun S."/>
            <person name="Kwon S.J."/>
            <person name="Choi S.R."/>
            <person name="Lee T.H."/>
            <person name="Fan W."/>
            <person name="Zhao X."/>
            <person name="Tan X."/>
            <person name="Xu X."/>
            <person name="Wang Y."/>
            <person name="Qiu Y."/>
            <person name="Yin Y."/>
            <person name="Li Y."/>
            <person name="Du Y."/>
            <person name="Liao Y."/>
            <person name="Lim Y."/>
            <person name="Narusaka Y."/>
            <person name="Wang Y."/>
            <person name="Wang Z."/>
            <person name="Li Z."/>
            <person name="Wang Z."/>
            <person name="Xiong Z."/>
            <person name="Zhang Z."/>
        </authorList>
    </citation>
    <scope>NUCLEOTIDE SEQUENCE [LARGE SCALE GENOMIC DNA]</scope>
    <source>
        <strain evidence="1 2">cv. Chiifu-401-42</strain>
    </source>
</reference>
<proteinExistence type="predicted"/>